<dbReference type="Pfam" id="PF00085">
    <property type="entry name" value="Thioredoxin"/>
    <property type="match status" value="1"/>
</dbReference>
<feature type="repeat" description="TPR" evidence="1">
    <location>
        <begin position="175"/>
        <end position="208"/>
    </location>
</feature>
<dbReference type="AlphaFoldDB" id="A0A1R4JLM6"/>
<evidence type="ECO:0000256" key="1">
    <source>
        <dbReference type="PROSITE-ProRule" id="PRU00339"/>
    </source>
</evidence>
<protein>
    <submittedName>
        <fullName evidence="4">Thioredoxin domain-containing protein EC-YbbN</fullName>
    </submittedName>
</protein>
<dbReference type="Proteomes" id="UP000188342">
    <property type="component" value="Unassembled WGS sequence"/>
</dbReference>
<dbReference type="Pfam" id="PF14559">
    <property type="entry name" value="TPR_19"/>
    <property type="match status" value="1"/>
</dbReference>
<evidence type="ECO:0000259" key="3">
    <source>
        <dbReference type="Pfam" id="PF00085"/>
    </source>
</evidence>
<organism evidence="4 5">
    <name type="scientific">Luteococcus japonicus LSP_Lj1</name>
    <dbReference type="NCBI Taxonomy" id="1255658"/>
    <lineage>
        <taxon>Bacteria</taxon>
        <taxon>Bacillati</taxon>
        <taxon>Actinomycetota</taxon>
        <taxon>Actinomycetes</taxon>
        <taxon>Propionibacteriales</taxon>
        <taxon>Propionibacteriaceae</taxon>
        <taxon>Luteococcus</taxon>
    </lineage>
</organism>
<feature type="domain" description="Thioredoxin" evidence="3">
    <location>
        <begin position="41"/>
        <end position="140"/>
    </location>
</feature>
<dbReference type="GO" id="GO:0006950">
    <property type="term" value="P:response to stress"/>
    <property type="evidence" value="ECO:0007669"/>
    <property type="project" value="UniProtKB-ARBA"/>
</dbReference>
<dbReference type="Pfam" id="PF14561">
    <property type="entry name" value="TPR_20"/>
    <property type="match status" value="1"/>
</dbReference>
<dbReference type="EMBL" id="FUKQ01000032">
    <property type="protein sequence ID" value="SJN32897.1"/>
    <property type="molecule type" value="Genomic_DNA"/>
</dbReference>
<sequence length="312" mass="33164">MTYDSFNRPGAIDLSALSSSAQASSNAGAGSTGAAAGSYVQQVGEADFDAMVRKSVTHPVVMELYSPRANAQELSDTLIDATNKAGGRWLLARVNIDAEQRIAQAMGVQAVPTVVAIIGGQLAPLFQGTKTAEEVQAYLDQLVQVAVANGLTGRAEPVGTAAPDPAGDQPTDPATDPRFAEADAALQAGDYAKAVEEFQKVLDQSPTDPEATQGLAQSKLLERSTRFDPQAIVQTANDEPTNWDAQLDAADLELINGDPAAAFNRVLQMIRETRDEDRERARLRLLELFDVVGKADKAVLKARRQLSTALFA</sequence>
<reference evidence="4 5" key="1">
    <citation type="submission" date="2017-02" db="EMBL/GenBank/DDBJ databases">
        <authorList>
            <person name="Peterson S.W."/>
        </authorList>
    </citation>
    <scope>NUCLEOTIDE SEQUENCE [LARGE SCALE GENOMIC DNA]</scope>
    <source>
        <strain evidence="4 5">LSP_Lj1</strain>
    </source>
</reference>
<dbReference type="OrthoDB" id="5181746at2"/>
<feature type="region of interest" description="Disordered" evidence="2">
    <location>
        <begin position="156"/>
        <end position="177"/>
    </location>
</feature>
<dbReference type="InterPro" id="IPR011990">
    <property type="entry name" value="TPR-like_helical_dom_sf"/>
</dbReference>
<accession>A0A1R4JLM6</accession>
<dbReference type="InterPro" id="IPR013766">
    <property type="entry name" value="Thioredoxin_domain"/>
</dbReference>
<dbReference type="PROSITE" id="PS50005">
    <property type="entry name" value="TPR"/>
    <property type="match status" value="1"/>
</dbReference>
<dbReference type="Gene3D" id="1.25.40.10">
    <property type="entry name" value="Tetratricopeptide repeat domain"/>
    <property type="match status" value="2"/>
</dbReference>
<keyword evidence="1" id="KW-0802">TPR repeat</keyword>
<dbReference type="SUPFAM" id="SSF48452">
    <property type="entry name" value="TPR-like"/>
    <property type="match status" value="1"/>
</dbReference>
<evidence type="ECO:0000313" key="5">
    <source>
        <dbReference type="Proteomes" id="UP000188342"/>
    </source>
</evidence>
<name>A0A1R4JLM6_9ACTN</name>
<evidence type="ECO:0000256" key="2">
    <source>
        <dbReference type="SAM" id="MobiDB-lite"/>
    </source>
</evidence>
<dbReference type="Gene3D" id="3.40.30.10">
    <property type="entry name" value="Glutaredoxin"/>
    <property type="match status" value="1"/>
</dbReference>
<evidence type="ECO:0000313" key="4">
    <source>
        <dbReference type="EMBL" id="SJN32897.1"/>
    </source>
</evidence>
<proteinExistence type="predicted"/>
<dbReference type="InterPro" id="IPR019734">
    <property type="entry name" value="TPR_rpt"/>
</dbReference>
<dbReference type="CDD" id="cd02956">
    <property type="entry name" value="ybbN"/>
    <property type="match status" value="1"/>
</dbReference>
<dbReference type="SUPFAM" id="SSF52833">
    <property type="entry name" value="Thioredoxin-like"/>
    <property type="match status" value="1"/>
</dbReference>
<dbReference type="STRING" id="1255658.FM114_08310"/>
<dbReference type="InterPro" id="IPR036249">
    <property type="entry name" value="Thioredoxin-like_sf"/>
</dbReference>
<dbReference type="RefSeq" id="WP_094764687.1">
    <property type="nucleotide sequence ID" value="NZ_FUKQ01000032.1"/>
</dbReference>
<gene>
    <name evidence="4" type="ORF">FM114_08310</name>
</gene>
<keyword evidence="5" id="KW-1185">Reference proteome</keyword>